<feature type="region of interest" description="Disordered" evidence="5">
    <location>
        <begin position="394"/>
        <end position="457"/>
    </location>
</feature>
<dbReference type="GO" id="GO:0016020">
    <property type="term" value="C:membrane"/>
    <property type="evidence" value="ECO:0007669"/>
    <property type="project" value="UniProtKB-SubCell"/>
</dbReference>
<accession>A0AAD9ZFU1</accession>
<organism evidence="7 8">
    <name type="scientific">Lepraria neglecta</name>
    <dbReference type="NCBI Taxonomy" id="209136"/>
    <lineage>
        <taxon>Eukaryota</taxon>
        <taxon>Fungi</taxon>
        <taxon>Dikarya</taxon>
        <taxon>Ascomycota</taxon>
        <taxon>Pezizomycotina</taxon>
        <taxon>Lecanoromycetes</taxon>
        <taxon>OSLEUM clade</taxon>
        <taxon>Lecanoromycetidae</taxon>
        <taxon>Lecanorales</taxon>
        <taxon>Lecanorineae</taxon>
        <taxon>Stereocaulaceae</taxon>
        <taxon>Lepraria</taxon>
    </lineage>
</organism>
<dbReference type="PANTHER" id="PTHR12883">
    <property type="entry name" value="ADIPOCYTE-SPECIFIC PROTEIN 4-RELATED"/>
    <property type="match status" value="1"/>
</dbReference>
<keyword evidence="4 6" id="KW-0472">Membrane</keyword>
<evidence type="ECO:0000256" key="3">
    <source>
        <dbReference type="ARBA" id="ARBA00022989"/>
    </source>
</evidence>
<dbReference type="InterPro" id="IPR012879">
    <property type="entry name" value="CCDC47"/>
</dbReference>
<dbReference type="AlphaFoldDB" id="A0AAD9ZFU1"/>
<keyword evidence="8" id="KW-1185">Reference proteome</keyword>
<dbReference type="Proteomes" id="UP001276659">
    <property type="component" value="Unassembled WGS sequence"/>
</dbReference>
<name>A0AAD9ZFU1_9LECA</name>
<evidence type="ECO:0000256" key="4">
    <source>
        <dbReference type="ARBA" id="ARBA00023136"/>
    </source>
</evidence>
<proteinExistence type="predicted"/>
<dbReference type="GO" id="GO:0032469">
    <property type="term" value="P:endoplasmic reticulum calcium ion homeostasis"/>
    <property type="evidence" value="ECO:0007669"/>
    <property type="project" value="InterPro"/>
</dbReference>
<evidence type="ECO:0000313" key="8">
    <source>
        <dbReference type="Proteomes" id="UP001276659"/>
    </source>
</evidence>
<gene>
    <name evidence="7" type="ORF">OEA41_008456</name>
</gene>
<evidence type="ECO:0000256" key="5">
    <source>
        <dbReference type="SAM" id="MobiDB-lite"/>
    </source>
</evidence>
<dbReference type="PANTHER" id="PTHR12883:SF0">
    <property type="entry name" value="PAT COMPLEX SUBUNIT CCDC47"/>
    <property type="match status" value="1"/>
</dbReference>
<dbReference type="GO" id="GO:0005509">
    <property type="term" value="F:calcium ion binding"/>
    <property type="evidence" value="ECO:0007669"/>
    <property type="project" value="InterPro"/>
</dbReference>
<keyword evidence="3 6" id="KW-1133">Transmembrane helix</keyword>
<dbReference type="EMBL" id="JASNWA010000004">
    <property type="protein sequence ID" value="KAK3177128.1"/>
    <property type="molecule type" value="Genomic_DNA"/>
</dbReference>
<evidence type="ECO:0000256" key="6">
    <source>
        <dbReference type="SAM" id="Phobius"/>
    </source>
</evidence>
<evidence type="ECO:0000256" key="1">
    <source>
        <dbReference type="ARBA" id="ARBA00004167"/>
    </source>
</evidence>
<reference evidence="7" key="1">
    <citation type="submission" date="2022-11" db="EMBL/GenBank/DDBJ databases">
        <title>Chromosomal genome sequence assembly and mating type (MAT) locus characterization of the leprose asexual lichenized fungus Lepraria neglecta (Nyl.) Erichsen.</title>
        <authorList>
            <person name="Allen J.L."/>
            <person name="Pfeffer B."/>
        </authorList>
    </citation>
    <scope>NUCLEOTIDE SEQUENCE</scope>
    <source>
        <strain evidence="7">Allen 5258</strain>
    </source>
</reference>
<evidence type="ECO:0000313" key="7">
    <source>
        <dbReference type="EMBL" id="KAK3177128.1"/>
    </source>
</evidence>
<comment type="subcellular location">
    <subcellularLocation>
        <location evidence="1">Membrane</location>
        <topology evidence="1">Single-pass membrane protein</topology>
    </subcellularLocation>
</comment>
<comment type="caution">
    <text evidence="7">The sequence shown here is derived from an EMBL/GenBank/DDBJ whole genome shotgun (WGS) entry which is preliminary data.</text>
</comment>
<sequence length="457" mass="51678">MADYLKGLFGGQKAPLNPANEDDFADFAGVPAPSPASVSPVPPQAATALGAAPTSRTDVVYTKWYRVWERTSPSDFYAEAVILPFVIVIIGLHIWGRGTNKRKAKRWIEAHAPSLEKEYALVGFGGRKEPTADDVQSSGLLKSVTSDELAIPEELLKEKTAQEYVTYATGRQNVAFTDVKLTLYKRYNPATLFVEFLLSFIFDTMRAPAERMDATSYVFDGREKDAVPAKSQKQLEAIEAQAKSKSSVYDQFVFAIVHKDLMRAIREDRYDISLTTTKDHDRLPVWATTMSESAAITDALLTPELVKAVESAGDAFEWLVVTDQPLDKPSKLNETNPKKRVSISLKIPSSSKADTYKPTLPIFNYFLRLPDMLAQHAHFRPEVRRKIQSVREEEQKKLRKASEDEKAEDRRFEAEKKKKEMRDNKLKGMSAEEQKKFLEKEREKSGKKQEKKMSRKA</sequence>
<feature type="transmembrane region" description="Helical" evidence="6">
    <location>
        <begin position="76"/>
        <end position="96"/>
    </location>
</feature>
<keyword evidence="2 6" id="KW-0812">Transmembrane</keyword>
<dbReference type="Pfam" id="PF07946">
    <property type="entry name" value="CCDC47"/>
    <property type="match status" value="1"/>
</dbReference>
<protein>
    <recommendedName>
        <fullName evidence="9">DUF1682-domain-containing protein</fullName>
    </recommendedName>
</protein>
<evidence type="ECO:0000256" key="2">
    <source>
        <dbReference type="ARBA" id="ARBA00022692"/>
    </source>
</evidence>
<evidence type="ECO:0008006" key="9">
    <source>
        <dbReference type="Google" id="ProtNLM"/>
    </source>
</evidence>
<dbReference type="GO" id="GO:0005783">
    <property type="term" value="C:endoplasmic reticulum"/>
    <property type="evidence" value="ECO:0007669"/>
    <property type="project" value="InterPro"/>
</dbReference>